<reference evidence="2 3" key="1">
    <citation type="journal article" date="2019" name="Emerg. Microbes Infect.">
        <title>Comprehensive subspecies identification of 175 nontuberculous mycobacteria species based on 7547 genomic profiles.</title>
        <authorList>
            <person name="Matsumoto Y."/>
            <person name="Kinjo T."/>
            <person name="Motooka D."/>
            <person name="Nabeya D."/>
            <person name="Jung N."/>
            <person name="Uechi K."/>
            <person name="Horii T."/>
            <person name="Iida T."/>
            <person name="Fujita J."/>
            <person name="Nakamura S."/>
        </authorList>
    </citation>
    <scope>NUCLEOTIDE SEQUENCE [LARGE SCALE GENOMIC DNA]</scope>
    <source>
        <strain evidence="2 3">JCM 18538</strain>
    </source>
</reference>
<keyword evidence="1" id="KW-0812">Transmembrane</keyword>
<keyword evidence="1" id="KW-1133">Transmembrane helix</keyword>
<name>A0A7I7RTZ3_9MYCO</name>
<gene>
    <name evidence="2" type="ORF">MARA_06830</name>
</gene>
<keyword evidence="3" id="KW-1185">Reference proteome</keyword>
<dbReference type="Proteomes" id="UP000467428">
    <property type="component" value="Chromosome"/>
</dbReference>
<dbReference type="AlphaFoldDB" id="A0A7I7RTZ3"/>
<accession>A0A7I7RTZ3</accession>
<dbReference type="EMBL" id="AP022593">
    <property type="protein sequence ID" value="BBY47215.1"/>
    <property type="molecule type" value="Genomic_DNA"/>
</dbReference>
<feature type="transmembrane region" description="Helical" evidence="1">
    <location>
        <begin position="21"/>
        <end position="46"/>
    </location>
</feature>
<dbReference type="KEGG" id="marz:MARA_06830"/>
<geneLocation type="plasmid" evidence="3">
    <name>pjcm18538 dna</name>
</geneLocation>
<sequence length="183" mass="17649">MAVLSVQRRGGTRRVGVTTAKVIVVVDAVLRPVLIAGAILIAAVAWSSPAQAEPVGGSYTDVLGSTGITGNGTITNAIAQVGQALCPLLVQPGSGLASNALAAGGNGGLVSSVGGAVAGMVIQSQCPNAMAQLANGNVAPLMQLLGMSNAALPAGLPATGAIPPNFGIPPAATTNPLQLAGLS</sequence>
<evidence type="ECO:0000313" key="2">
    <source>
        <dbReference type="EMBL" id="BBY47215.1"/>
    </source>
</evidence>
<evidence type="ECO:0008006" key="4">
    <source>
        <dbReference type="Google" id="ProtNLM"/>
    </source>
</evidence>
<dbReference type="RefSeq" id="WP_163917188.1">
    <property type="nucleotide sequence ID" value="NZ_AP022593.1"/>
</dbReference>
<evidence type="ECO:0000256" key="1">
    <source>
        <dbReference type="SAM" id="Phobius"/>
    </source>
</evidence>
<evidence type="ECO:0000313" key="3">
    <source>
        <dbReference type="Proteomes" id="UP000467428"/>
    </source>
</evidence>
<proteinExistence type="predicted"/>
<organism evidence="2 3">
    <name type="scientific">Mycolicibacterium arabiense</name>
    <dbReference type="NCBI Taxonomy" id="1286181"/>
    <lineage>
        <taxon>Bacteria</taxon>
        <taxon>Bacillati</taxon>
        <taxon>Actinomycetota</taxon>
        <taxon>Actinomycetes</taxon>
        <taxon>Mycobacteriales</taxon>
        <taxon>Mycobacteriaceae</taxon>
        <taxon>Mycolicibacterium</taxon>
    </lineage>
</organism>
<keyword evidence="1" id="KW-0472">Membrane</keyword>
<protein>
    <recommendedName>
        <fullName evidence="4">DUF732 domain-containing protein</fullName>
    </recommendedName>
</protein>